<keyword evidence="2" id="KW-1185">Reference proteome</keyword>
<sequence>MIFGKSAMYVHVGILVIYVLSVLRNNVMPELYRNLSENSYRLVRDDTLRKARRRFRAANAKIVGRADLATPRSCPFSKGLYEWNSWDWGYCHHYPTRGDTLRYAGVFPSHL</sequence>
<organism evidence="1 2">
    <name type="scientific">Macrolepiota fuliginosa MF-IS2</name>
    <dbReference type="NCBI Taxonomy" id="1400762"/>
    <lineage>
        <taxon>Eukaryota</taxon>
        <taxon>Fungi</taxon>
        <taxon>Dikarya</taxon>
        <taxon>Basidiomycota</taxon>
        <taxon>Agaricomycotina</taxon>
        <taxon>Agaricomycetes</taxon>
        <taxon>Agaricomycetidae</taxon>
        <taxon>Agaricales</taxon>
        <taxon>Agaricineae</taxon>
        <taxon>Agaricaceae</taxon>
        <taxon>Macrolepiota</taxon>
    </lineage>
</organism>
<dbReference type="AlphaFoldDB" id="A0A9P5XNW6"/>
<gene>
    <name evidence="1" type="ORF">P691DRAFT_203993</name>
</gene>
<evidence type="ECO:0000313" key="1">
    <source>
        <dbReference type="EMBL" id="KAF9454863.1"/>
    </source>
</evidence>
<protein>
    <submittedName>
        <fullName evidence="1">Uncharacterized protein</fullName>
    </submittedName>
</protein>
<dbReference type="EMBL" id="MU151052">
    <property type="protein sequence ID" value="KAF9454863.1"/>
    <property type="molecule type" value="Genomic_DNA"/>
</dbReference>
<dbReference type="Proteomes" id="UP000807342">
    <property type="component" value="Unassembled WGS sequence"/>
</dbReference>
<accession>A0A9P5XNW6</accession>
<proteinExistence type="predicted"/>
<evidence type="ECO:0000313" key="2">
    <source>
        <dbReference type="Proteomes" id="UP000807342"/>
    </source>
</evidence>
<reference evidence="1" key="1">
    <citation type="submission" date="2020-11" db="EMBL/GenBank/DDBJ databases">
        <authorList>
            <consortium name="DOE Joint Genome Institute"/>
            <person name="Ahrendt S."/>
            <person name="Riley R."/>
            <person name="Andreopoulos W."/>
            <person name="Labutti K."/>
            <person name="Pangilinan J."/>
            <person name="Ruiz-Duenas F.J."/>
            <person name="Barrasa J.M."/>
            <person name="Sanchez-Garcia M."/>
            <person name="Camarero S."/>
            <person name="Miyauchi S."/>
            <person name="Serrano A."/>
            <person name="Linde D."/>
            <person name="Babiker R."/>
            <person name="Drula E."/>
            <person name="Ayuso-Fernandez I."/>
            <person name="Pacheco R."/>
            <person name="Padilla G."/>
            <person name="Ferreira P."/>
            <person name="Barriuso J."/>
            <person name="Kellner H."/>
            <person name="Castanera R."/>
            <person name="Alfaro M."/>
            <person name="Ramirez L."/>
            <person name="Pisabarro A.G."/>
            <person name="Kuo A."/>
            <person name="Tritt A."/>
            <person name="Lipzen A."/>
            <person name="He G."/>
            <person name="Yan M."/>
            <person name="Ng V."/>
            <person name="Cullen D."/>
            <person name="Martin F."/>
            <person name="Rosso M.-N."/>
            <person name="Henrissat B."/>
            <person name="Hibbett D."/>
            <person name="Martinez A.T."/>
            <person name="Grigoriev I.V."/>
        </authorList>
    </citation>
    <scope>NUCLEOTIDE SEQUENCE</scope>
    <source>
        <strain evidence="1">MF-IS2</strain>
    </source>
</reference>
<comment type="caution">
    <text evidence="1">The sequence shown here is derived from an EMBL/GenBank/DDBJ whole genome shotgun (WGS) entry which is preliminary data.</text>
</comment>
<name>A0A9P5XNW6_9AGAR</name>